<sequence>MNAAGMWSRTSTAGLKRWIGRLPQLRNLHWTQIVNENLQPLKDTPRRSLVSRFLRKAEIYPMAALGAGVVGMLMYGVANYAENVRRFLRRASTAPFDWEQIRDSYYKRHTTLLDPDGSTHKRLEMMEQLKDAMLDASKKEYMKSM</sequence>
<name>A0A914ZTQ0_PARUN</name>
<keyword evidence="1" id="KW-0812">Transmembrane</keyword>
<evidence type="ECO:0000313" key="3">
    <source>
        <dbReference type="WBParaSite" id="PgB21_g033_t01"/>
    </source>
</evidence>
<proteinExistence type="predicted"/>
<dbReference type="Proteomes" id="UP000887569">
    <property type="component" value="Unplaced"/>
</dbReference>
<organism evidence="2 3">
    <name type="scientific">Parascaris univalens</name>
    <name type="common">Nematode worm</name>
    <dbReference type="NCBI Taxonomy" id="6257"/>
    <lineage>
        <taxon>Eukaryota</taxon>
        <taxon>Metazoa</taxon>
        <taxon>Ecdysozoa</taxon>
        <taxon>Nematoda</taxon>
        <taxon>Chromadorea</taxon>
        <taxon>Rhabditida</taxon>
        <taxon>Spirurina</taxon>
        <taxon>Ascaridomorpha</taxon>
        <taxon>Ascaridoidea</taxon>
        <taxon>Ascarididae</taxon>
        <taxon>Parascaris</taxon>
    </lineage>
</organism>
<protein>
    <submittedName>
        <fullName evidence="3">Transmembrane protein</fullName>
    </submittedName>
</protein>
<feature type="transmembrane region" description="Helical" evidence="1">
    <location>
        <begin position="59"/>
        <end position="81"/>
    </location>
</feature>
<evidence type="ECO:0000256" key="1">
    <source>
        <dbReference type="SAM" id="Phobius"/>
    </source>
</evidence>
<keyword evidence="1" id="KW-0472">Membrane</keyword>
<reference evidence="3" key="1">
    <citation type="submission" date="2022-11" db="UniProtKB">
        <authorList>
            <consortium name="WormBaseParasite"/>
        </authorList>
    </citation>
    <scope>IDENTIFICATION</scope>
</reference>
<dbReference type="WBParaSite" id="PgB21_g033_t01">
    <property type="protein sequence ID" value="PgB21_g033_t01"/>
    <property type="gene ID" value="PgB21_g033"/>
</dbReference>
<keyword evidence="1" id="KW-1133">Transmembrane helix</keyword>
<dbReference type="AlphaFoldDB" id="A0A914ZTQ0"/>
<evidence type="ECO:0000313" key="2">
    <source>
        <dbReference type="Proteomes" id="UP000887569"/>
    </source>
</evidence>
<accession>A0A914ZTQ0</accession>
<keyword evidence="2" id="KW-1185">Reference proteome</keyword>